<dbReference type="Ensembl" id="ENSFALT00000037898.1">
    <property type="protein sequence ID" value="ENSFALP00000030449.1"/>
    <property type="gene ID" value="ENSFALG00000000906.2"/>
</dbReference>
<dbReference type="SMART" id="SM00020">
    <property type="entry name" value="Tryp_SPc"/>
    <property type="match status" value="1"/>
</dbReference>
<keyword evidence="3 7" id="KW-0378">Hydrolase</keyword>
<dbReference type="AlphaFoldDB" id="A0A803VAJ7"/>
<organism evidence="10 11">
    <name type="scientific">Ficedula albicollis</name>
    <name type="common">Collared flycatcher</name>
    <name type="synonym">Muscicapa albicollis</name>
    <dbReference type="NCBI Taxonomy" id="59894"/>
    <lineage>
        <taxon>Eukaryota</taxon>
        <taxon>Metazoa</taxon>
        <taxon>Chordata</taxon>
        <taxon>Craniata</taxon>
        <taxon>Vertebrata</taxon>
        <taxon>Euteleostomi</taxon>
        <taxon>Archelosauria</taxon>
        <taxon>Archosauria</taxon>
        <taxon>Dinosauria</taxon>
        <taxon>Saurischia</taxon>
        <taxon>Theropoda</taxon>
        <taxon>Coelurosauria</taxon>
        <taxon>Aves</taxon>
        <taxon>Neognathae</taxon>
        <taxon>Neoaves</taxon>
        <taxon>Telluraves</taxon>
        <taxon>Australaves</taxon>
        <taxon>Passeriformes</taxon>
        <taxon>Muscicapidae</taxon>
        <taxon>Ficedula</taxon>
    </lineage>
</organism>
<evidence type="ECO:0000256" key="6">
    <source>
        <dbReference type="ARBA" id="ARBA00023157"/>
    </source>
</evidence>
<reference evidence="10" key="2">
    <citation type="submission" date="2025-05" db="UniProtKB">
        <authorList>
            <consortium name="Ensembl"/>
        </authorList>
    </citation>
    <scope>IDENTIFICATION</scope>
</reference>
<keyword evidence="5" id="KW-0865">Zymogen</keyword>
<reference evidence="10 11" key="1">
    <citation type="journal article" date="2012" name="Nature">
        <title>The genomic landscape of species divergence in Ficedula flycatchers.</title>
        <authorList>
            <person name="Ellegren H."/>
            <person name="Smeds L."/>
            <person name="Burri R."/>
            <person name="Olason P.I."/>
            <person name="Backstrom N."/>
            <person name="Kawakami T."/>
            <person name="Kunstner A."/>
            <person name="Makinen H."/>
            <person name="Nadachowska-Brzyska K."/>
            <person name="Qvarnstrom A."/>
            <person name="Uebbing S."/>
            <person name="Wolf J.B."/>
        </authorList>
    </citation>
    <scope>NUCLEOTIDE SEQUENCE [LARGE SCALE GENOMIC DNA]</scope>
</reference>
<dbReference type="Ensembl" id="ENSFALT00000026323.1">
    <property type="protein sequence ID" value="ENSFALP00000030310.1"/>
    <property type="gene ID" value="ENSFALG00000000906.2"/>
</dbReference>
<proteinExistence type="predicted"/>
<dbReference type="PRINTS" id="PR00722">
    <property type="entry name" value="CHYMOTRYPSIN"/>
</dbReference>
<dbReference type="InterPro" id="IPR043504">
    <property type="entry name" value="Peptidase_S1_PA_chymotrypsin"/>
</dbReference>
<keyword evidence="1 7" id="KW-0645">Protease</keyword>
<feature type="signal peptide" evidence="8">
    <location>
        <begin position="1"/>
        <end position="18"/>
    </location>
</feature>
<sequence length="266" mass="29870">MLLLLLISSAFLLPWAGAGRIIGGKEVKRHSRPYMAYLNIQVLHQSSRKAYSCGGFLIRPDAVLSAAHCVAKEGRVRVTVILGAHNIRARERSQQRIRVRDWVIHPKYSPAGFKNDIVILKLKPRARINKNVQPISIPRSNEHVRAGTKCEVAGWGVMSWTGHPSDVMMEAEQEVQNEKPCKQLFRNYQRRSMMCVGDEKSGKAPYNGDSGGPLVCNQKAYGIVSHGLEDNLFPKVFTRISYFESWIRQQLGMFALQELPGSPSSD</sequence>
<evidence type="ECO:0000256" key="3">
    <source>
        <dbReference type="ARBA" id="ARBA00022801"/>
    </source>
</evidence>
<dbReference type="GO" id="GO:0006508">
    <property type="term" value="P:proteolysis"/>
    <property type="evidence" value="ECO:0007669"/>
    <property type="project" value="UniProtKB-KW"/>
</dbReference>
<evidence type="ECO:0000256" key="7">
    <source>
        <dbReference type="RuleBase" id="RU363034"/>
    </source>
</evidence>
<dbReference type="Gene3D" id="2.40.10.10">
    <property type="entry name" value="Trypsin-like serine proteases"/>
    <property type="match status" value="2"/>
</dbReference>
<dbReference type="Ensembl" id="ENSFALT00000042925.1">
    <property type="protein sequence ID" value="ENSFALP00000019753.1"/>
    <property type="gene ID" value="ENSFALG00000000906.2"/>
</dbReference>
<evidence type="ECO:0000256" key="5">
    <source>
        <dbReference type="ARBA" id="ARBA00023145"/>
    </source>
</evidence>
<dbReference type="PANTHER" id="PTHR24271:SF81">
    <property type="entry name" value="GRANZYME B"/>
    <property type="match status" value="1"/>
</dbReference>
<feature type="domain" description="Peptidase S1" evidence="9">
    <location>
        <begin position="21"/>
        <end position="252"/>
    </location>
</feature>
<dbReference type="GO" id="GO:0004252">
    <property type="term" value="F:serine-type endopeptidase activity"/>
    <property type="evidence" value="ECO:0007669"/>
    <property type="project" value="InterPro"/>
</dbReference>
<evidence type="ECO:0000313" key="10">
    <source>
        <dbReference type="Ensembl" id="ENSFALP00000019753.1"/>
    </source>
</evidence>
<feature type="chain" id="PRO_5044663278" description="Peptidase S1 domain-containing protein" evidence="8">
    <location>
        <begin position="19"/>
        <end position="266"/>
    </location>
</feature>
<dbReference type="InterPro" id="IPR009003">
    <property type="entry name" value="Peptidase_S1_PA"/>
</dbReference>
<dbReference type="SUPFAM" id="SSF50494">
    <property type="entry name" value="Trypsin-like serine proteases"/>
    <property type="match status" value="1"/>
</dbReference>
<dbReference type="PROSITE" id="PS50240">
    <property type="entry name" value="TRYPSIN_DOM"/>
    <property type="match status" value="1"/>
</dbReference>
<evidence type="ECO:0000313" key="11">
    <source>
        <dbReference type="Proteomes" id="UP000016665"/>
    </source>
</evidence>
<keyword evidence="4 7" id="KW-0720">Serine protease</keyword>
<dbReference type="PROSITE" id="PS00134">
    <property type="entry name" value="TRYPSIN_HIS"/>
    <property type="match status" value="1"/>
</dbReference>
<keyword evidence="11" id="KW-1185">Reference proteome</keyword>
<dbReference type="FunFam" id="2.40.10.10:FF:000005">
    <property type="entry name" value="Serine protease 37"/>
    <property type="match status" value="1"/>
</dbReference>
<dbReference type="InterPro" id="IPR033116">
    <property type="entry name" value="TRYPSIN_SER"/>
</dbReference>
<dbReference type="GeneTree" id="ENSGT01030000234551"/>
<dbReference type="PANTHER" id="PTHR24271">
    <property type="entry name" value="KALLIKREIN-RELATED"/>
    <property type="match status" value="1"/>
</dbReference>
<dbReference type="GO" id="GO:0005737">
    <property type="term" value="C:cytoplasm"/>
    <property type="evidence" value="ECO:0007669"/>
    <property type="project" value="TreeGrafter"/>
</dbReference>
<keyword evidence="2 8" id="KW-0732">Signal</keyword>
<name>A0A803VAJ7_FICAL</name>
<evidence type="ECO:0000256" key="4">
    <source>
        <dbReference type="ARBA" id="ARBA00022825"/>
    </source>
</evidence>
<evidence type="ECO:0000256" key="2">
    <source>
        <dbReference type="ARBA" id="ARBA00022729"/>
    </source>
</evidence>
<evidence type="ECO:0000259" key="9">
    <source>
        <dbReference type="PROSITE" id="PS50240"/>
    </source>
</evidence>
<accession>A0A803VAJ7</accession>
<dbReference type="Proteomes" id="UP000016665">
    <property type="component" value="Chromosome 27"/>
</dbReference>
<dbReference type="InterPro" id="IPR001254">
    <property type="entry name" value="Trypsin_dom"/>
</dbReference>
<evidence type="ECO:0000256" key="8">
    <source>
        <dbReference type="SAM" id="SignalP"/>
    </source>
</evidence>
<dbReference type="CDD" id="cd00190">
    <property type="entry name" value="Tryp_SPc"/>
    <property type="match status" value="1"/>
</dbReference>
<dbReference type="InterPro" id="IPR001314">
    <property type="entry name" value="Peptidase_S1A"/>
</dbReference>
<dbReference type="Pfam" id="PF00089">
    <property type="entry name" value="Trypsin"/>
    <property type="match status" value="1"/>
</dbReference>
<gene>
    <name evidence="10" type="primary">LOC101806847</name>
</gene>
<dbReference type="PROSITE" id="PS00135">
    <property type="entry name" value="TRYPSIN_SER"/>
    <property type="match status" value="1"/>
</dbReference>
<dbReference type="InterPro" id="IPR018114">
    <property type="entry name" value="TRYPSIN_HIS"/>
</dbReference>
<evidence type="ECO:0000256" key="1">
    <source>
        <dbReference type="ARBA" id="ARBA00022670"/>
    </source>
</evidence>
<keyword evidence="6" id="KW-1015">Disulfide bond</keyword>
<protein>
    <recommendedName>
        <fullName evidence="9">Peptidase S1 domain-containing protein</fullName>
    </recommendedName>
</protein>